<dbReference type="Proteomes" id="UP000095282">
    <property type="component" value="Unplaced"/>
</dbReference>
<evidence type="ECO:0000313" key="2">
    <source>
        <dbReference type="Proteomes" id="UP000095282"/>
    </source>
</evidence>
<keyword evidence="1" id="KW-0472">Membrane</keyword>
<name>A0A1I7UYP4_9PELO</name>
<keyword evidence="1" id="KW-1133">Transmembrane helix</keyword>
<feature type="transmembrane region" description="Helical" evidence="1">
    <location>
        <begin position="179"/>
        <end position="199"/>
    </location>
</feature>
<dbReference type="WBParaSite" id="Csp11.Scaffold630.g20668.t1">
    <property type="protein sequence ID" value="Csp11.Scaffold630.g20668.t1"/>
    <property type="gene ID" value="Csp11.Scaffold630.g20668"/>
</dbReference>
<protein>
    <submittedName>
        <fullName evidence="3">Transmembrane protein 34</fullName>
    </submittedName>
</protein>
<keyword evidence="2" id="KW-1185">Reference proteome</keyword>
<proteinExistence type="predicted"/>
<organism evidence="2 3">
    <name type="scientific">Caenorhabditis tropicalis</name>
    <dbReference type="NCBI Taxonomy" id="1561998"/>
    <lineage>
        <taxon>Eukaryota</taxon>
        <taxon>Metazoa</taxon>
        <taxon>Ecdysozoa</taxon>
        <taxon>Nematoda</taxon>
        <taxon>Chromadorea</taxon>
        <taxon>Rhabditida</taxon>
        <taxon>Rhabditina</taxon>
        <taxon>Rhabditomorpha</taxon>
        <taxon>Rhabditoidea</taxon>
        <taxon>Rhabditidae</taxon>
        <taxon>Peloderinae</taxon>
        <taxon>Caenorhabditis</taxon>
    </lineage>
</organism>
<keyword evidence="1" id="KW-0812">Transmembrane</keyword>
<feature type="transmembrane region" description="Helical" evidence="1">
    <location>
        <begin position="96"/>
        <end position="114"/>
    </location>
</feature>
<reference evidence="3" key="1">
    <citation type="submission" date="2016-11" db="UniProtKB">
        <authorList>
            <consortium name="WormBaseParasite"/>
        </authorList>
    </citation>
    <scope>IDENTIFICATION</scope>
</reference>
<feature type="transmembrane region" description="Helical" evidence="1">
    <location>
        <begin position="126"/>
        <end position="144"/>
    </location>
</feature>
<evidence type="ECO:0000256" key="1">
    <source>
        <dbReference type="SAM" id="Phobius"/>
    </source>
</evidence>
<feature type="transmembrane region" description="Helical" evidence="1">
    <location>
        <begin position="39"/>
        <end position="57"/>
    </location>
</feature>
<accession>A0A1I7UYP4</accession>
<feature type="transmembrane region" description="Helical" evidence="1">
    <location>
        <begin position="7"/>
        <end position="27"/>
    </location>
</feature>
<sequence length="279" mass="32241">MEKAILKFLRFILVAIAYAILTLFVYIQIRFTELIENSYVTSTFYTLSFFLYIPIWFKLTELSSKCPPEFKAWLCLKEERSTDVIEYATQVSLIRFLALLNQILAILRPIIAHFLPEASIPLACQLYFSLLQPTVAEVMAFILSLQVKEGKPKPSLWIDFIFLIILTAVLFLGNFSLPCLFICAFIIIIFELIQIIHILNAKIVMKNQIEAPKRKTVLPRQTLGPIETRIPLETPPVSSDLLEREAEIREFYNQCVNNSKLMTETSSVYSLEYTLTYME</sequence>
<evidence type="ECO:0000313" key="3">
    <source>
        <dbReference type="WBParaSite" id="Csp11.Scaffold630.g20668.t1"/>
    </source>
</evidence>
<feature type="transmembrane region" description="Helical" evidence="1">
    <location>
        <begin position="156"/>
        <end position="173"/>
    </location>
</feature>
<dbReference type="AlphaFoldDB" id="A0A1I7UYP4"/>